<comment type="caution">
    <text evidence="1">The sequence shown here is derived from an EMBL/GenBank/DDBJ whole genome shotgun (WGS) entry which is preliminary data.</text>
</comment>
<protein>
    <submittedName>
        <fullName evidence="1">Uncharacterized protein</fullName>
    </submittedName>
</protein>
<keyword evidence="2" id="KW-1185">Reference proteome</keyword>
<name>A0A9J5YWX2_SOLCO</name>
<reference evidence="1 2" key="1">
    <citation type="submission" date="2020-09" db="EMBL/GenBank/DDBJ databases">
        <title>De no assembly of potato wild relative species, Solanum commersonii.</title>
        <authorList>
            <person name="Cho K."/>
        </authorList>
    </citation>
    <scope>NUCLEOTIDE SEQUENCE [LARGE SCALE GENOMIC DNA]</scope>
    <source>
        <strain evidence="1">LZ3.2</strain>
        <tissue evidence="1">Leaf</tissue>
    </source>
</reference>
<evidence type="ECO:0000313" key="1">
    <source>
        <dbReference type="EMBL" id="KAG5605073.1"/>
    </source>
</evidence>
<gene>
    <name evidence="1" type="ORF">H5410_026565</name>
</gene>
<dbReference type="Proteomes" id="UP000824120">
    <property type="component" value="Chromosome 5"/>
</dbReference>
<evidence type="ECO:0000313" key="2">
    <source>
        <dbReference type="Proteomes" id="UP000824120"/>
    </source>
</evidence>
<organism evidence="1 2">
    <name type="scientific">Solanum commersonii</name>
    <name type="common">Commerson's wild potato</name>
    <name type="synonym">Commerson's nightshade</name>
    <dbReference type="NCBI Taxonomy" id="4109"/>
    <lineage>
        <taxon>Eukaryota</taxon>
        <taxon>Viridiplantae</taxon>
        <taxon>Streptophyta</taxon>
        <taxon>Embryophyta</taxon>
        <taxon>Tracheophyta</taxon>
        <taxon>Spermatophyta</taxon>
        <taxon>Magnoliopsida</taxon>
        <taxon>eudicotyledons</taxon>
        <taxon>Gunneridae</taxon>
        <taxon>Pentapetalae</taxon>
        <taxon>asterids</taxon>
        <taxon>lamiids</taxon>
        <taxon>Solanales</taxon>
        <taxon>Solanaceae</taxon>
        <taxon>Solanoideae</taxon>
        <taxon>Solaneae</taxon>
        <taxon>Solanum</taxon>
    </lineage>
</organism>
<accession>A0A9J5YWX2</accession>
<dbReference type="AlphaFoldDB" id="A0A9J5YWX2"/>
<proteinExistence type="predicted"/>
<dbReference type="EMBL" id="JACXVP010000005">
    <property type="protein sequence ID" value="KAG5605073.1"/>
    <property type="molecule type" value="Genomic_DNA"/>
</dbReference>
<sequence length="82" mass="9351">MPKEVTIDDSSFQYMMQLWTEAPSTSRGPEVLEENSVFVREGTYKAAQPRARAETWDTIYFAVGFKSFDVSRISGTQGDLYE</sequence>